<name>A0A1X9SZX5_9BACT</name>
<evidence type="ECO:0000313" key="3">
    <source>
        <dbReference type="EMBL" id="WWC41974.1"/>
    </source>
</evidence>
<dbReference type="EMBL" id="CP144916">
    <property type="protein sequence ID" value="WWC41974.1"/>
    <property type="molecule type" value="Genomic_DNA"/>
</dbReference>
<feature type="transmembrane region" description="Helical" evidence="1">
    <location>
        <begin position="48"/>
        <end position="68"/>
    </location>
</feature>
<feature type="transmembrane region" description="Helical" evidence="1">
    <location>
        <begin position="21"/>
        <end position="42"/>
    </location>
</feature>
<dbReference type="KEGG" id="camz:CVIC12175_0244"/>
<dbReference type="RefSeq" id="WP_086254277.1">
    <property type="nucleotide sequence ID" value="NZ_CP018791.1"/>
</dbReference>
<dbReference type="Proteomes" id="UP001318120">
    <property type="component" value="Chromosome"/>
</dbReference>
<gene>
    <name evidence="2" type="ORF">CVIC8964_0232</name>
    <name evidence="3" type="ORF">CVIC9261_01185</name>
</gene>
<dbReference type="GeneID" id="93112681"/>
<dbReference type="InterPro" id="IPR013417">
    <property type="entry name" value="CHP02588"/>
</dbReference>
<protein>
    <submittedName>
        <fullName evidence="2">DUF2393 domain protein</fullName>
    </submittedName>
    <submittedName>
        <fullName evidence="3">DUF2393 family protein</fullName>
    </submittedName>
</protein>
<dbReference type="Proteomes" id="UP000194265">
    <property type="component" value="Chromosome"/>
</dbReference>
<dbReference type="AlphaFoldDB" id="A0A1X9SZX5"/>
<evidence type="ECO:0000256" key="1">
    <source>
        <dbReference type="SAM" id="Phobius"/>
    </source>
</evidence>
<evidence type="ECO:0000313" key="5">
    <source>
        <dbReference type="Proteomes" id="UP001318120"/>
    </source>
</evidence>
<dbReference type="OrthoDB" id="5354356at2"/>
<dbReference type="EMBL" id="CP018791">
    <property type="protein sequence ID" value="ARR01669.1"/>
    <property type="molecule type" value="Genomic_DNA"/>
</dbReference>
<proteinExistence type="predicted"/>
<reference evidence="4 5" key="1">
    <citation type="journal article" date="2017" name="Genome Biol. Evol.">
        <title>Comparative Genomic Analysis Identifies a Campylobacter Clade Deficient in Selenium Metabolism.</title>
        <authorList>
            <person name="Miller W.G."/>
            <person name="Yee E."/>
            <person name="Lopes B.S."/>
            <person name="Chapman M.H."/>
            <person name="Huynh S."/>
            <person name="Bono J.L."/>
            <person name="Parker C.T."/>
            <person name="Strachan N.J.C."/>
            <person name="Forbes K.J."/>
        </authorList>
    </citation>
    <scope>NUCLEOTIDE SEQUENCE [LARGE SCALE GENOMIC DNA]</scope>
    <source>
        <strain evidence="2 4">RM8964</strain>
        <strain evidence="3 5">RM9261</strain>
    </source>
</reference>
<sequence>MTSSISTTIKFYINNFGFYDYIALSWVILLFFAILVLALYMLFKKPLFALFLFLLDFGGLGAGMYYSLKFIDNTTRPREIVAAPLRQLYYSDIMIADINLTNTSKRVFKKCRVRLSFHTIGKNSVQNFKFRLTPFHTQTAIIEQIPPGHTEQIKFIIRDFRPQNYSTKLNSECF</sequence>
<reference evidence="3" key="2">
    <citation type="submission" date="2024-02" db="EMBL/GenBank/DDBJ databases">
        <authorList>
            <person name="Miller W.G."/>
            <person name="Yee E."/>
            <person name="Lopes B.S."/>
            <person name="Chapman M.H."/>
            <person name="Huynh S."/>
            <person name="Bono J.L."/>
            <person name="Parker C.T."/>
            <person name="Strachan N.J.C."/>
            <person name="Forbes K.J."/>
        </authorList>
    </citation>
    <scope>NUCLEOTIDE SEQUENCE</scope>
    <source>
        <strain evidence="3">RM9261</strain>
    </source>
</reference>
<accession>A0A1X9SZX5</accession>
<evidence type="ECO:0000313" key="2">
    <source>
        <dbReference type="EMBL" id="ARR01669.1"/>
    </source>
</evidence>
<keyword evidence="1" id="KW-1133">Transmembrane helix</keyword>
<keyword evidence="1" id="KW-0472">Membrane</keyword>
<evidence type="ECO:0000313" key="4">
    <source>
        <dbReference type="Proteomes" id="UP000194265"/>
    </source>
</evidence>
<keyword evidence="1" id="KW-0812">Transmembrane</keyword>
<organism evidence="2 4">
    <name type="scientific">Campylobacter vicugnae</name>
    <dbReference type="NCBI Taxonomy" id="1660076"/>
    <lineage>
        <taxon>Bacteria</taxon>
        <taxon>Pseudomonadati</taxon>
        <taxon>Campylobacterota</taxon>
        <taxon>Epsilonproteobacteria</taxon>
        <taxon>Campylobacterales</taxon>
        <taxon>Campylobacteraceae</taxon>
        <taxon>Campylobacter</taxon>
    </lineage>
</organism>
<dbReference type="Pfam" id="PF09624">
    <property type="entry name" value="DUF2393"/>
    <property type="match status" value="1"/>
</dbReference>
<dbReference type="STRING" id="1660074.CVIC8964_0232"/>
<keyword evidence="5" id="KW-1185">Reference proteome</keyword>